<dbReference type="RefSeq" id="WP_014043834.1">
    <property type="nucleotide sequence ID" value="NC_015952.1"/>
</dbReference>
<dbReference type="Proteomes" id="UP000008703">
    <property type="component" value="Plasmid pSTRVI02"/>
</dbReference>
<organism evidence="2 3">
    <name type="scientific">Streptomyces violaceusniger (strain Tu 4113)</name>
    <dbReference type="NCBI Taxonomy" id="653045"/>
    <lineage>
        <taxon>Bacteria</taxon>
        <taxon>Bacillati</taxon>
        <taxon>Actinomycetota</taxon>
        <taxon>Actinomycetes</taxon>
        <taxon>Kitasatosporales</taxon>
        <taxon>Streptomycetaceae</taxon>
        <taxon>Streptomyces</taxon>
        <taxon>Streptomyces violaceusniger group</taxon>
    </lineage>
</organism>
<feature type="region of interest" description="Disordered" evidence="1">
    <location>
        <begin position="69"/>
        <end position="111"/>
    </location>
</feature>
<protein>
    <submittedName>
        <fullName evidence="2">Uncharacterized protein</fullName>
    </submittedName>
</protein>
<keyword evidence="2" id="KW-0614">Plasmid</keyword>
<dbReference type="KEGG" id="svl:Strvi_0123"/>
<name>G2PHU8_STRV4</name>
<reference evidence="2" key="1">
    <citation type="submission" date="2011-08" db="EMBL/GenBank/DDBJ databases">
        <title>Complete sequence of plasmid 2 of Streptomyces violaceusniger Tu 4113.</title>
        <authorList>
            <consortium name="US DOE Joint Genome Institute"/>
            <person name="Lucas S."/>
            <person name="Han J."/>
            <person name="Lapidus A."/>
            <person name="Cheng J.-F."/>
            <person name="Goodwin L."/>
            <person name="Pitluck S."/>
            <person name="Peters L."/>
            <person name="Ivanova N."/>
            <person name="Daligault H."/>
            <person name="Detter J.C."/>
            <person name="Han C."/>
            <person name="Tapia R."/>
            <person name="Land M."/>
            <person name="Hauser L."/>
            <person name="Kyrpides N."/>
            <person name="Ivanova N."/>
            <person name="Pagani I."/>
            <person name="Hagen A."/>
            <person name="Katz L."/>
            <person name="Fiedler H.-P."/>
            <person name="Keasling J."/>
            <person name="Fortman J."/>
            <person name="Woyke T."/>
        </authorList>
    </citation>
    <scope>NUCLEOTIDE SEQUENCE [LARGE SCALE GENOMIC DNA]</scope>
    <source>
        <strain evidence="2">Tu 4113</strain>
        <plasmid evidence="2">pSTRVI02</plasmid>
    </source>
</reference>
<dbReference type="AlphaFoldDB" id="G2PHU8"/>
<geneLocation type="plasmid" evidence="2 3">
    <name>pSTRVI02</name>
</geneLocation>
<evidence type="ECO:0000313" key="2">
    <source>
        <dbReference type="EMBL" id="AEM88899.1"/>
    </source>
</evidence>
<keyword evidence="3" id="KW-1185">Reference proteome</keyword>
<gene>
    <name evidence="2" type="ORF">Strvi_0123</name>
</gene>
<sequence length="111" mass="12833">MSEPAYILPPPPVLKVPKDAKLLSAVPDDADPRLLRIQALENWARLYEAEATRLLEELWREGRFSEDQLRAATGMSRMGSRKRADPVYRERVNQQRRRRRKNPPPDPGDST</sequence>
<proteinExistence type="predicted"/>
<evidence type="ECO:0000313" key="3">
    <source>
        <dbReference type="Proteomes" id="UP000008703"/>
    </source>
</evidence>
<feature type="compositionally biased region" description="Basic and acidic residues" evidence="1">
    <location>
        <begin position="82"/>
        <end position="93"/>
    </location>
</feature>
<dbReference type="HOGENOM" id="CLU_2157058_0_0_11"/>
<dbReference type="EMBL" id="CP002996">
    <property type="protein sequence ID" value="AEM88899.1"/>
    <property type="molecule type" value="Genomic_DNA"/>
</dbReference>
<accession>G2PHU8</accession>
<evidence type="ECO:0000256" key="1">
    <source>
        <dbReference type="SAM" id="MobiDB-lite"/>
    </source>
</evidence>